<protein>
    <submittedName>
        <fullName evidence="1">Uncharacterized protein</fullName>
    </submittedName>
</protein>
<comment type="caution">
    <text evidence="1">The sequence shown here is derived from an EMBL/GenBank/DDBJ whole genome shotgun (WGS) entry which is preliminary data.</text>
</comment>
<proteinExistence type="predicted"/>
<evidence type="ECO:0000313" key="1">
    <source>
        <dbReference type="EMBL" id="CAK5264400.1"/>
    </source>
</evidence>
<accession>A0AAD2Q138</accession>
<sequence>MCTLPACFSFNSNQTSCWKRIARPSSIRLLHCGGQQDGSYSIDRARRPVAQEALEHSTCLPVLRGECCLETISCRPTIGLRSGDKAS</sequence>
<dbReference type="EMBL" id="CAVNYO010000440">
    <property type="protein sequence ID" value="CAK5280379.1"/>
    <property type="molecule type" value="Genomic_DNA"/>
</dbReference>
<keyword evidence="3" id="KW-1185">Reference proteome</keyword>
<dbReference type="Proteomes" id="UP001295794">
    <property type="component" value="Unassembled WGS sequence"/>
</dbReference>
<evidence type="ECO:0000313" key="2">
    <source>
        <dbReference type="EMBL" id="CAK5280379.1"/>
    </source>
</evidence>
<feature type="non-terminal residue" evidence="1">
    <location>
        <position position="1"/>
    </location>
</feature>
<dbReference type="AlphaFoldDB" id="A0AAD2Q138"/>
<name>A0AAD2Q138_9AGAR</name>
<dbReference type="EMBL" id="CAVNYO010000054">
    <property type="protein sequence ID" value="CAK5264400.1"/>
    <property type="molecule type" value="Genomic_DNA"/>
</dbReference>
<evidence type="ECO:0000313" key="3">
    <source>
        <dbReference type="Proteomes" id="UP001295794"/>
    </source>
</evidence>
<gene>
    <name evidence="2" type="ORF">MYCIT1_LOCUS30869</name>
    <name evidence="1" type="ORF">MYCIT1_LOCUS4533</name>
</gene>
<organism evidence="1 3">
    <name type="scientific">Mycena citricolor</name>
    <dbReference type="NCBI Taxonomy" id="2018698"/>
    <lineage>
        <taxon>Eukaryota</taxon>
        <taxon>Fungi</taxon>
        <taxon>Dikarya</taxon>
        <taxon>Basidiomycota</taxon>
        <taxon>Agaricomycotina</taxon>
        <taxon>Agaricomycetes</taxon>
        <taxon>Agaricomycetidae</taxon>
        <taxon>Agaricales</taxon>
        <taxon>Marasmiineae</taxon>
        <taxon>Mycenaceae</taxon>
        <taxon>Mycena</taxon>
    </lineage>
</organism>
<reference evidence="1" key="1">
    <citation type="submission" date="2023-11" db="EMBL/GenBank/DDBJ databases">
        <authorList>
            <person name="De Vega J J."/>
            <person name="De Vega J J."/>
        </authorList>
    </citation>
    <scope>NUCLEOTIDE SEQUENCE</scope>
</reference>